<evidence type="ECO:0000313" key="1">
    <source>
        <dbReference type="EMBL" id="MCI4387489.1"/>
    </source>
</evidence>
<comment type="caution">
    <text evidence="1">The sequence shown here is derived from an EMBL/GenBank/DDBJ whole genome shotgun (WGS) entry which is preliminary data.</text>
</comment>
<name>A0ACC5X816_PANGG</name>
<evidence type="ECO:0000313" key="2">
    <source>
        <dbReference type="Proteomes" id="UP000829447"/>
    </source>
</evidence>
<gene>
    <name evidence="1" type="ORF">PGIGA_G00074690</name>
</gene>
<protein>
    <submittedName>
        <fullName evidence="1">Uncharacterized protein</fullName>
    </submittedName>
</protein>
<keyword evidence="2" id="KW-1185">Reference proteome</keyword>
<dbReference type="Proteomes" id="UP000829447">
    <property type="component" value="Linkage Group LG16"/>
</dbReference>
<reference evidence="1 2" key="1">
    <citation type="journal article" date="2022" name="bioRxiv">
        <title>An ancient truncated duplication of the anti-Mullerian hormone receptor type 2 gene is a potential conserved master sex determinant in the Pangasiidae catfish family.</title>
        <authorList>
            <person name="Wen M."/>
            <person name="Pan Q."/>
            <person name="Jouanno E."/>
            <person name="Montfort J."/>
            <person name="Zahm M."/>
            <person name="Cabau C."/>
            <person name="Klopp C."/>
            <person name="Iampietro C."/>
            <person name="Roques C."/>
            <person name="Bouchez O."/>
            <person name="Castinel A."/>
            <person name="Donnadieu C."/>
            <person name="Parrinello H."/>
            <person name="Poncet C."/>
            <person name="Belmonte E."/>
            <person name="Gautier V."/>
            <person name="Avarre J.-C."/>
            <person name="Dugue R."/>
            <person name="Gustiano R."/>
            <person name="Ha T.T.T."/>
            <person name="Campet M."/>
            <person name="Sriphairoj K."/>
            <person name="Ribolli J."/>
            <person name="de Almeida F.L."/>
            <person name="Desvignes T."/>
            <person name="Postlethwait J.H."/>
            <person name="Bucao C.F."/>
            <person name="Robinson-Rechavi M."/>
            <person name="Bobe J."/>
            <person name="Herpin A."/>
            <person name="Guiguen Y."/>
        </authorList>
    </citation>
    <scope>NUCLEOTIDE SEQUENCE [LARGE SCALE GENOMIC DNA]</scope>
    <source>
        <strain evidence="1">YG-Dec2019</strain>
    </source>
</reference>
<accession>A0ACC5X816</accession>
<dbReference type="EMBL" id="CM040469">
    <property type="protein sequence ID" value="MCI4387489.1"/>
    <property type="molecule type" value="Genomic_DNA"/>
</dbReference>
<sequence>MTSELSKQRRMAQSAWKPVCPDLPLTVVEEILLNLPGKQVICVCRLVCNAWKSVVDSTAFWRERCRREGLKPPITYKVPKDWQTFYVLCKKRRNLLKNPNANENFTGWKILENGGDRWVVDNVFAAHPDDTVTKCFVTSYGRCIKSQLINLEKEGYSPVLMDQIQPNIVISDWYAPRWDCGSVYEIRVELLNHRKKTIQFFQPKPVTFSQWNDQQWNWMTHTFKDYGPGVRFILFKHGGQDTQGLAQTSPNQSKPIVTMPLYQSKVHEDLDEWKIASGLQRAMTSTPLNTFGMNWNGLLTQHQCLTSLMLLWLNRQIPTATLQNLVDSRP</sequence>
<proteinExistence type="predicted"/>
<organism evidence="1 2">
    <name type="scientific">Pangasianodon gigas</name>
    <name type="common">Mekong giant catfish</name>
    <name type="synonym">Pangasius gigas</name>
    <dbReference type="NCBI Taxonomy" id="30993"/>
    <lineage>
        <taxon>Eukaryota</taxon>
        <taxon>Metazoa</taxon>
        <taxon>Chordata</taxon>
        <taxon>Craniata</taxon>
        <taxon>Vertebrata</taxon>
        <taxon>Euteleostomi</taxon>
        <taxon>Actinopterygii</taxon>
        <taxon>Neopterygii</taxon>
        <taxon>Teleostei</taxon>
        <taxon>Ostariophysi</taxon>
        <taxon>Siluriformes</taxon>
        <taxon>Pangasiidae</taxon>
        <taxon>Pangasianodon</taxon>
    </lineage>
</organism>